<comment type="caution">
    <text evidence="3">The sequence shown here is derived from an EMBL/GenBank/DDBJ whole genome shotgun (WGS) entry which is preliminary data.</text>
</comment>
<proteinExistence type="predicted"/>
<feature type="compositionally biased region" description="Polar residues" evidence="1">
    <location>
        <begin position="238"/>
        <end position="252"/>
    </location>
</feature>
<reference evidence="3 4" key="1">
    <citation type="submission" date="2016-07" db="EMBL/GenBank/DDBJ databases">
        <title>Pervasive Adenine N6-methylation of Active Genes in Fungi.</title>
        <authorList>
            <consortium name="DOE Joint Genome Institute"/>
            <person name="Mondo S.J."/>
            <person name="Dannebaum R.O."/>
            <person name="Kuo R.C."/>
            <person name="Labutti K."/>
            <person name="Haridas S."/>
            <person name="Kuo A."/>
            <person name="Salamov A."/>
            <person name="Ahrendt S.R."/>
            <person name="Lipzen A."/>
            <person name="Sullivan W."/>
            <person name="Andreopoulos W.B."/>
            <person name="Clum A."/>
            <person name="Lindquist E."/>
            <person name="Daum C."/>
            <person name="Ramamoorthy G.K."/>
            <person name="Gryganskyi A."/>
            <person name="Culley D."/>
            <person name="Magnuson J.K."/>
            <person name="James T.Y."/>
            <person name="O'Malley M.A."/>
            <person name="Stajich J.E."/>
            <person name="Spatafora J.W."/>
            <person name="Visel A."/>
            <person name="Grigoriev I.V."/>
        </authorList>
    </citation>
    <scope>NUCLEOTIDE SEQUENCE [LARGE SCALE GENOMIC DNA]</scope>
    <source>
        <strain evidence="3 4">CBS 129021</strain>
    </source>
</reference>
<evidence type="ECO:0000256" key="2">
    <source>
        <dbReference type="SAM" id="SignalP"/>
    </source>
</evidence>
<dbReference type="GeneID" id="63780325"/>
<keyword evidence="2" id="KW-0732">Signal</keyword>
<feature type="chain" id="PRO_5012078920" description="Ppe family protein" evidence="2">
    <location>
        <begin position="20"/>
        <end position="286"/>
    </location>
</feature>
<evidence type="ECO:0008006" key="5">
    <source>
        <dbReference type="Google" id="ProtNLM"/>
    </source>
</evidence>
<dbReference type="EMBL" id="MCFJ01000010">
    <property type="protein sequence ID" value="ORY61368.1"/>
    <property type="molecule type" value="Genomic_DNA"/>
</dbReference>
<evidence type="ECO:0000256" key="1">
    <source>
        <dbReference type="SAM" id="MobiDB-lite"/>
    </source>
</evidence>
<accession>A0A1Y2DQ05</accession>
<dbReference type="RefSeq" id="XP_040713445.1">
    <property type="nucleotide sequence ID" value="XM_040864113.1"/>
</dbReference>
<dbReference type="InParanoid" id="A0A1Y2DQ05"/>
<protein>
    <recommendedName>
        <fullName evidence="5">Ppe family protein</fullName>
    </recommendedName>
</protein>
<feature type="compositionally biased region" description="Low complexity" evidence="1">
    <location>
        <begin position="213"/>
        <end position="228"/>
    </location>
</feature>
<dbReference type="OrthoDB" id="2118427at2759"/>
<dbReference type="AlphaFoldDB" id="A0A1Y2DQ05"/>
<organism evidence="3 4">
    <name type="scientific">Pseudomassariella vexata</name>
    <dbReference type="NCBI Taxonomy" id="1141098"/>
    <lineage>
        <taxon>Eukaryota</taxon>
        <taxon>Fungi</taxon>
        <taxon>Dikarya</taxon>
        <taxon>Ascomycota</taxon>
        <taxon>Pezizomycotina</taxon>
        <taxon>Sordariomycetes</taxon>
        <taxon>Xylariomycetidae</taxon>
        <taxon>Amphisphaeriales</taxon>
        <taxon>Pseudomassariaceae</taxon>
        <taxon>Pseudomassariella</taxon>
    </lineage>
</organism>
<dbReference type="STRING" id="1141098.A0A1Y2DQ05"/>
<evidence type="ECO:0000313" key="4">
    <source>
        <dbReference type="Proteomes" id="UP000193689"/>
    </source>
</evidence>
<feature type="compositionally biased region" description="Polar residues" evidence="1">
    <location>
        <begin position="268"/>
        <end position="279"/>
    </location>
</feature>
<feature type="compositionally biased region" description="Low complexity" evidence="1">
    <location>
        <begin position="253"/>
        <end position="267"/>
    </location>
</feature>
<gene>
    <name evidence="3" type="ORF">BCR38DRAFT_487120</name>
</gene>
<name>A0A1Y2DQ05_9PEZI</name>
<feature type="region of interest" description="Disordered" evidence="1">
    <location>
        <begin position="212"/>
        <end position="286"/>
    </location>
</feature>
<evidence type="ECO:0000313" key="3">
    <source>
        <dbReference type="EMBL" id="ORY61368.1"/>
    </source>
</evidence>
<sequence>MNFFTFIILVCLQTTISLCAPTNSRGIAGRTAQTGFSTHGLVERQFSTVGGGGFSGISKPNADDVQQAADNFAGDVATVSNSLNTLGITTDTAQRKKLAKAGFDAETDEDAQRAVLFAAGNNVVANQKIVVNTPIVLDGLQSIMENPSDANTAKQLQTMETARNANILPSITALTNSAFQATGVNAAAKNFQPTTGTQAITALLAFGGGQNGGNAQATKGGKRNNGNGKRNRQDDDTAQNTKGGKNSNAQATNGRNNANDQAGADNQTTQPGKNAGSQKTRNDEDN</sequence>
<keyword evidence="4" id="KW-1185">Reference proteome</keyword>
<dbReference type="Proteomes" id="UP000193689">
    <property type="component" value="Unassembled WGS sequence"/>
</dbReference>
<feature type="signal peptide" evidence="2">
    <location>
        <begin position="1"/>
        <end position="19"/>
    </location>
</feature>